<comment type="caution">
    <text evidence="1">The sequence shown here is derived from an EMBL/GenBank/DDBJ whole genome shotgun (WGS) entry which is preliminary data.</text>
</comment>
<gene>
    <name evidence="1" type="ORF">LTS18_009853</name>
</gene>
<feature type="non-terminal residue" evidence="1">
    <location>
        <position position="128"/>
    </location>
</feature>
<evidence type="ECO:0000313" key="1">
    <source>
        <dbReference type="EMBL" id="KAK3077583.1"/>
    </source>
</evidence>
<organism evidence="1 2">
    <name type="scientific">Coniosporium uncinatum</name>
    <dbReference type="NCBI Taxonomy" id="93489"/>
    <lineage>
        <taxon>Eukaryota</taxon>
        <taxon>Fungi</taxon>
        <taxon>Dikarya</taxon>
        <taxon>Ascomycota</taxon>
        <taxon>Pezizomycotina</taxon>
        <taxon>Dothideomycetes</taxon>
        <taxon>Dothideomycetes incertae sedis</taxon>
        <taxon>Coniosporium</taxon>
    </lineage>
</organism>
<sequence length="128" mass="14352">RTRQLHHHIIIIVIIDPPRSTLSPHIYIHIHLLQYTCATLALPTPRPSRRPRTSRPPRRRARPRIPPLPRVLPARRGSTESRGPELGLPRRADERLGGAAAELGTVSEESRGAEEGAPVVEEDWEGEV</sequence>
<name>A0ACC3DLV1_9PEZI</name>
<proteinExistence type="predicted"/>
<accession>A0ACC3DLV1</accession>
<reference evidence="1" key="1">
    <citation type="submission" date="2024-09" db="EMBL/GenBank/DDBJ databases">
        <title>Black Yeasts Isolated from many extreme environments.</title>
        <authorList>
            <person name="Coleine C."/>
            <person name="Stajich J.E."/>
            <person name="Selbmann L."/>
        </authorList>
    </citation>
    <scope>NUCLEOTIDE SEQUENCE</scope>
    <source>
        <strain evidence="1">CCFEE 5737</strain>
    </source>
</reference>
<dbReference type="EMBL" id="JAWDJW010002704">
    <property type="protein sequence ID" value="KAK3077583.1"/>
    <property type="molecule type" value="Genomic_DNA"/>
</dbReference>
<evidence type="ECO:0000313" key="2">
    <source>
        <dbReference type="Proteomes" id="UP001186974"/>
    </source>
</evidence>
<keyword evidence="2" id="KW-1185">Reference proteome</keyword>
<protein>
    <submittedName>
        <fullName evidence="1">Uncharacterized protein</fullName>
    </submittedName>
</protein>
<feature type="non-terminal residue" evidence="1">
    <location>
        <position position="1"/>
    </location>
</feature>
<dbReference type="Proteomes" id="UP001186974">
    <property type="component" value="Unassembled WGS sequence"/>
</dbReference>